<dbReference type="Gene3D" id="3.40.980.10">
    <property type="entry name" value="MoaB/Mog-like domain"/>
    <property type="match status" value="1"/>
</dbReference>
<dbReference type="CDD" id="cd00887">
    <property type="entry name" value="MoeA"/>
    <property type="match status" value="1"/>
</dbReference>
<evidence type="ECO:0000256" key="6">
    <source>
        <dbReference type="ARBA" id="ARBA00022505"/>
    </source>
</evidence>
<dbReference type="InterPro" id="IPR005110">
    <property type="entry name" value="MoeA_linker/N"/>
</dbReference>
<dbReference type="GO" id="GO:0061599">
    <property type="term" value="F:molybdopterin molybdotransferase activity"/>
    <property type="evidence" value="ECO:0007669"/>
    <property type="project" value="UniProtKB-UniRule"/>
</dbReference>
<comment type="catalytic activity">
    <reaction evidence="8">
        <text>adenylyl-molybdopterin + molybdate = Mo-molybdopterin + AMP + H(+)</text>
        <dbReference type="Rhea" id="RHEA:35047"/>
        <dbReference type="ChEBI" id="CHEBI:15378"/>
        <dbReference type="ChEBI" id="CHEBI:36264"/>
        <dbReference type="ChEBI" id="CHEBI:62727"/>
        <dbReference type="ChEBI" id="CHEBI:71302"/>
        <dbReference type="ChEBI" id="CHEBI:456215"/>
        <dbReference type="EC" id="2.10.1.1"/>
    </reaction>
</comment>
<evidence type="ECO:0000256" key="9">
    <source>
        <dbReference type="RuleBase" id="RU365090"/>
    </source>
</evidence>
<evidence type="ECO:0000256" key="4">
    <source>
        <dbReference type="ARBA" id="ARBA00013269"/>
    </source>
</evidence>
<dbReference type="Gene3D" id="2.40.340.10">
    <property type="entry name" value="MoeA, C-terminal, domain IV"/>
    <property type="match status" value="1"/>
</dbReference>
<keyword evidence="9" id="KW-0479">Metal-binding</keyword>
<dbReference type="InterPro" id="IPR036688">
    <property type="entry name" value="MoeA_C_domain_IV_sf"/>
</dbReference>
<sequence length="402" mass="44491">MMVEHIELERAQCILKDVVLHLREEAIPIMDAMNRVISKDVMAKHCQPPFDRSPLDGYAIYGEDTLDIKPQQPVRLQVVDEAYAGRPSKRKLLRGEAIRIMTGAVIPQGANAVIRQEDTTDIGGYVQIHQPVMPNTNICYAGEDYLEDQLLIEKGQLLNAYHIGVLASAGYEKVWVICKPKIGILSTGDELIQPIENLSYGKIYNSNQYTIGARLKALGCQLICLTCYGDDMSKVVNVIKENSHKFDALVTTGGVSVGKKDIIHDVIKRLGAEQLFWRINIKPGSPAMASKYRGKLMLSLSGNPSAASITFELLFSQWLGHKLGCQALGYKKLRSTFCGEYNKPSNTRRFLRAIHDQGKVRLPKGNLSSGALLSMTQVNGLIDIEAGSLGLKHGQEVTILTW</sequence>
<keyword evidence="9" id="KW-0460">Magnesium</keyword>
<reference evidence="11" key="1">
    <citation type="submission" date="2020-07" db="EMBL/GenBank/DDBJ databases">
        <title>Vallitalea pronyensis genome.</title>
        <authorList>
            <person name="Postec A."/>
        </authorList>
    </citation>
    <scope>NUCLEOTIDE SEQUENCE</scope>
    <source>
        <strain evidence="11">FatNI3</strain>
    </source>
</reference>
<dbReference type="InterPro" id="IPR001453">
    <property type="entry name" value="MoaB/Mog_dom"/>
</dbReference>
<feature type="domain" description="MoaB/Mog" evidence="10">
    <location>
        <begin position="183"/>
        <end position="322"/>
    </location>
</feature>
<evidence type="ECO:0000313" key="11">
    <source>
        <dbReference type="EMBL" id="QUI24523.1"/>
    </source>
</evidence>
<dbReference type="GO" id="GO:0046872">
    <property type="term" value="F:metal ion binding"/>
    <property type="evidence" value="ECO:0007669"/>
    <property type="project" value="UniProtKB-UniRule"/>
</dbReference>
<dbReference type="SUPFAM" id="SSF63867">
    <property type="entry name" value="MoeA C-terminal domain-like"/>
    <property type="match status" value="1"/>
</dbReference>
<evidence type="ECO:0000256" key="7">
    <source>
        <dbReference type="ARBA" id="ARBA00023150"/>
    </source>
</evidence>
<dbReference type="EC" id="2.10.1.1" evidence="4 9"/>
<evidence type="ECO:0000256" key="2">
    <source>
        <dbReference type="ARBA" id="ARBA00005046"/>
    </source>
</evidence>
<dbReference type="PANTHER" id="PTHR10192:SF5">
    <property type="entry name" value="GEPHYRIN"/>
    <property type="match status" value="1"/>
</dbReference>
<protein>
    <recommendedName>
        <fullName evidence="5 9">Molybdopterin molybdenumtransferase</fullName>
        <ecNumber evidence="4 9">2.10.1.1</ecNumber>
    </recommendedName>
</protein>
<comment type="pathway">
    <text evidence="2 9">Cofactor biosynthesis; molybdopterin biosynthesis.</text>
</comment>
<keyword evidence="12" id="KW-1185">Reference proteome</keyword>
<dbReference type="Gene3D" id="3.90.105.10">
    <property type="entry name" value="Molybdopterin biosynthesis moea protein, domain 2"/>
    <property type="match status" value="1"/>
</dbReference>
<dbReference type="AlphaFoldDB" id="A0A8J8SIH8"/>
<keyword evidence="6 9" id="KW-0500">Molybdenum</keyword>
<dbReference type="InterPro" id="IPR036425">
    <property type="entry name" value="MoaB/Mog-like_dom_sf"/>
</dbReference>
<keyword evidence="7 9" id="KW-0501">Molybdenum cofactor biosynthesis</keyword>
<name>A0A8J8SIH8_9FIRM</name>
<dbReference type="Pfam" id="PF03453">
    <property type="entry name" value="MoeA_N"/>
    <property type="match status" value="1"/>
</dbReference>
<gene>
    <name evidence="11" type="ORF">HZI73_20430</name>
</gene>
<comment type="function">
    <text evidence="1 9">Catalyzes the insertion of molybdate into adenylated molybdopterin with the concomitant release of AMP.</text>
</comment>
<comment type="similarity">
    <text evidence="3 9">Belongs to the MoeA family.</text>
</comment>
<dbReference type="Gene3D" id="2.170.190.11">
    <property type="entry name" value="Molybdopterin biosynthesis moea protein, domain 3"/>
    <property type="match status" value="1"/>
</dbReference>
<dbReference type="UniPathway" id="UPA00344"/>
<accession>A0A8J8SIH8</accession>
<organism evidence="11 12">
    <name type="scientific">Vallitalea pronyensis</name>
    <dbReference type="NCBI Taxonomy" id="1348613"/>
    <lineage>
        <taxon>Bacteria</taxon>
        <taxon>Bacillati</taxon>
        <taxon>Bacillota</taxon>
        <taxon>Clostridia</taxon>
        <taxon>Lachnospirales</taxon>
        <taxon>Vallitaleaceae</taxon>
        <taxon>Vallitalea</taxon>
    </lineage>
</organism>
<dbReference type="KEGG" id="vpy:HZI73_20430"/>
<evidence type="ECO:0000256" key="3">
    <source>
        <dbReference type="ARBA" id="ARBA00010763"/>
    </source>
</evidence>
<dbReference type="NCBIfam" id="TIGR00177">
    <property type="entry name" value="molyb_syn"/>
    <property type="match status" value="1"/>
</dbReference>
<evidence type="ECO:0000313" key="12">
    <source>
        <dbReference type="Proteomes" id="UP000683246"/>
    </source>
</evidence>
<dbReference type="EMBL" id="CP058649">
    <property type="protein sequence ID" value="QUI24523.1"/>
    <property type="molecule type" value="Genomic_DNA"/>
</dbReference>
<evidence type="ECO:0000256" key="1">
    <source>
        <dbReference type="ARBA" id="ARBA00002901"/>
    </source>
</evidence>
<evidence type="ECO:0000256" key="5">
    <source>
        <dbReference type="ARBA" id="ARBA00021108"/>
    </source>
</evidence>
<dbReference type="Proteomes" id="UP000683246">
    <property type="component" value="Chromosome"/>
</dbReference>
<dbReference type="InterPro" id="IPR036135">
    <property type="entry name" value="MoeA_linker/N_sf"/>
</dbReference>
<comment type="cofactor">
    <cofactor evidence="9">
        <name>Mg(2+)</name>
        <dbReference type="ChEBI" id="CHEBI:18420"/>
    </cofactor>
</comment>
<dbReference type="PANTHER" id="PTHR10192">
    <property type="entry name" value="MOLYBDOPTERIN BIOSYNTHESIS PROTEIN"/>
    <property type="match status" value="1"/>
</dbReference>
<dbReference type="Pfam" id="PF00994">
    <property type="entry name" value="MoCF_biosynth"/>
    <property type="match status" value="1"/>
</dbReference>
<dbReference type="GO" id="GO:0006777">
    <property type="term" value="P:Mo-molybdopterin cofactor biosynthetic process"/>
    <property type="evidence" value="ECO:0007669"/>
    <property type="project" value="UniProtKB-UniRule"/>
</dbReference>
<dbReference type="SMART" id="SM00852">
    <property type="entry name" value="MoCF_biosynth"/>
    <property type="match status" value="1"/>
</dbReference>
<dbReference type="InterPro" id="IPR038987">
    <property type="entry name" value="MoeA-like"/>
</dbReference>
<evidence type="ECO:0000259" key="10">
    <source>
        <dbReference type="SMART" id="SM00852"/>
    </source>
</evidence>
<dbReference type="FunFam" id="2.170.190.11:FF:000001">
    <property type="entry name" value="Molybdopterin molybdenumtransferase"/>
    <property type="match status" value="1"/>
</dbReference>
<dbReference type="SUPFAM" id="SSF63882">
    <property type="entry name" value="MoeA N-terminal region -like"/>
    <property type="match status" value="1"/>
</dbReference>
<dbReference type="RefSeq" id="WP_212695214.1">
    <property type="nucleotide sequence ID" value="NZ_CP058649.1"/>
</dbReference>
<dbReference type="GO" id="GO:0005829">
    <property type="term" value="C:cytosol"/>
    <property type="evidence" value="ECO:0007669"/>
    <property type="project" value="TreeGrafter"/>
</dbReference>
<proteinExistence type="inferred from homology"/>
<dbReference type="Pfam" id="PF03454">
    <property type="entry name" value="MoeA_C"/>
    <property type="match status" value="1"/>
</dbReference>
<evidence type="ECO:0000256" key="8">
    <source>
        <dbReference type="ARBA" id="ARBA00047317"/>
    </source>
</evidence>
<dbReference type="InterPro" id="IPR005111">
    <property type="entry name" value="MoeA_C_domain_IV"/>
</dbReference>
<dbReference type="SUPFAM" id="SSF53218">
    <property type="entry name" value="Molybdenum cofactor biosynthesis proteins"/>
    <property type="match status" value="1"/>
</dbReference>
<keyword evidence="9" id="KW-0808">Transferase</keyword>